<name>A0A6G1HC28_9PEZI</name>
<gene>
    <name evidence="1" type="ORF">K402DRAFT_438375</name>
</gene>
<evidence type="ECO:0000313" key="1">
    <source>
        <dbReference type="EMBL" id="KAF1990771.1"/>
    </source>
</evidence>
<accession>A0A6G1HC28</accession>
<reference evidence="1" key="1">
    <citation type="journal article" date="2020" name="Stud. Mycol.">
        <title>101 Dothideomycetes genomes: a test case for predicting lifestyles and emergence of pathogens.</title>
        <authorList>
            <person name="Haridas S."/>
            <person name="Albert R."/>
            <person name="Binder M."/>
            <person name="Bloem J."/>
            <person name="Labutti K."/>
            <person name="Salamov A."/>
            <person name="Andreopoulos B."/>
            <person name="Baker S."/>
            <person name="Barry K."/>
            <person name="Bills G."/>
            <person name="Bluhm B."/>
            <person name="Cannon C."/>
            <person name="Castanera R."/>
            <person name="Culley D."/>
            <person name="Daum C."/>
            <person name="Ezra D."/>
            <person name="Gonzalez J."/>
            <person name="Henrissat B."/>
            <person name="Kuo A."/>
            <person name="Liang C."/>
            <person name="Lipzen A."/>
            <person name="Lutzoni F."/>
            <person name="Magnuson J."/>
            <person name="Mondo S."/>
            <person name="Nolan M."/>
            <person name="Ohm R."/>
            <person name="Pangilinan J."/>
            <person name="Park H.-J."/>
            <person name="Ramirez L."/>
            <person name="Alfaro M."/>
            <person name="Sun H."/>
            <person name="Tritt A."/>
            <person name="Yoshinaga Y."/>
            <person name="Zwiers L.-H."/>
            <person name="Turgeon B."/>
            <person name="Goodwin S."/>
            <person name="Spatafora J."/>
            <person name="Crous P."/>
            <person name="Grigoriev I."/>
        </authorList>
    </citation>
    <scope>NUCLEOTIDE SEQUENCE</scope>
    <source>
        <strain evidence="1">CBS 113979</strain>
    </source>
</reference>
<dbReference type="AlphaFoldDB" id="A0A6G1HC28"/>
<organism evidence="1 2">
    <name type="scientific">Aulographum hederae CBS 113979</name>
    <dbReference type="NCBI Taxonomy" id="1176131"/>
    <lineage>
        <taxon>Eukaryota</taxon>
        <taxon>Fungi</taxon>
        <taxon>Dikarya</taxon>
        <taxon>Ascomycota</taxon>
        <taxon>Pezizomycotina</taxon>
        <taxon>Dothideomycetes</taxon>
        <taxon>Pleosporomycetidae</taxon>
        <taxon>Aulographales</taxon>
        <taxon>Aulographaceae</taxon>
    </lineage>
</organism>
<dbReference type="EMBL" id="ML977141">
    <property type="protein sequence ID" value="KAF1990771.1"/>
    <property type="molecule type" value="Genomic_DNA"/>
</dbReference>
<protein>
    <submittedName>
        <fullName evidence="1">Uncharacterized protein</fullName>
    </submittedName>
</protein>
<sequence>MDFDDLIFPRDQTPWESLKLNVTIGSVMGKSHHGAANFWNDWKFEFRYEALDDSGTEEPKCVDMLGRFWEATDKCHLKLNVLQWPSASGELSSTFGNYGFTIYSTDVETLKESGPDNKKCLLNLIQRVAENPKWTAYAYPRDGDPNFWVTASTGQTKAGGEHPIWNIRNGDHCTIVHDWADVIVDFGPPVVHASVRTVKCYFDQVNGKAPERGTGAGRSRRWGS</sequence>
<evidence type="ECO:0000313" key="2">
    <source>
        <dbReference type="Proteomes" id="UP000800041"/>
    </source>
</evidence>
<keyword evidence="2" id="KW-1185">Reference proteome</keyword>
<proteinExistence type="predicted"/>
<dbReference type="Proteomes" id="UP000800041">
    <property type="component" value="Unassembled WGS sequence"/>
</dbReference>